<name>A0A0S4LMT3_9BACT</name>
<proteinExistence type="predicted"/>
<feature type="domain" description="Fungal lipase-type" evidence="1">
    <location>
        <begin position="98"/>
        <end position="248"/>
    </location>
</feature>
<evidence type="ECO:0000313" key="2">
    <source>
        <dbReference type="EMBL" id="CUS38828.1"/>
    </source>
</evidence>
<keyword evidence="3" id="KW-1185">Reference proteome</keyword>
<evidence type="ECO:0000259" key="1">
    <source>
        <dbReference type="Pfam" id="PF01764"/>
    </source>
</evidence>
<dbReference type="RefSeq" id="WP_090750969.1">
    <property type="nucleotide sequence ID" value="NZ_CZQA01000012.1"/>
</dbReference>
<reference evidence="2 3" key="1">
    <citation type="submission" date="2015-10" db="EMBL/GenBank/DDBJ databases">
        <authorList>
            <person name="Gilbert D.G."/>
        </authorList>
    </citation>
    <scope>NUCLEOTIDE SEQUENCE [LARGE SCALE GENOMIC DNA]</scope>
    <source>
        <strain evidence="2">COMA1</strain>
    </source>
</reference>
<dbReference type="STRING" id="1742972.COMA1_60109"/>
<dbReference type="CDD" id="cd00519">
    <property type="entry name" value="Lipase_3"/>
    <property type="match status" value="1"/>
</dbReference>
<dbReference type="InterPro" id="IPR029058">
    <property type="entry name" value="AB_hydrolase_fold"/>
</dbReference>
<protein>
    <recommendedName>
        <fullName evidence="1">Fungal lipase-type domain-containing protein</fullName>
    </recommendedName>
</protein>
<dbReference type="EMBL" id="CZQA01000012">
    <property type="protein sequence ID" value="CUS38828.1"/>
    <property type="molecule type" value="Genomic_DNA"/>
</dbReference>
<dbReference type="GO" id="GO:0006629">
    <property type="term" value="P:lipid metabolic process"/>
    <property type="evidence" value="ECO:0007669"/>
    <property type="project" value="InterPro"/>
</dbReference>
<accession>A0A0S4LMT3</accession>
<dbReference type="Proteomes" id="UP000199032">
    <property type="component" value="Unassembled WGS sequence"/>
</dbReference>
<dbReference type="Gene3D" id="3.40.50.1820">
    <property type="entry name" value="alpha/beta hydrolase"/>
    <property type="match status" value="1"/>
</dbReference>
<dbReference type="PANTHER" id="PTHR45856:SF24">
    <property type="entry name" value="FUNGAL LIPASE-LIKE DOMAIN-CONTAINING PROTEIN"/>
    <property type="match status" value="1"/>
</dbReference>
<dbReference type="OrthoDB" id="5522031at2"/>
<dbReference type="InterPro" id="IPR002921">
    <property type="entry name" value="Fungal_lipase-type"/>
</dbReference>
<dbReference type="SUPFAM" id="SSF53474">
    <property type="entry name" value="alpha/beta-Hydrolases"/>
    <property type="match status" value="1"/>
</dbReference>
<sequence>MNQIEKRGRTFDALFNPKHYAPFLGIGDADKFRAVWENHPDYVFANMAHAAYVDDDYNQALFAKLGVTVKSYASGPNSFGIIRGRQAILAHWDRVAVLSFRGTEGSEPLAVRTPEFLRRVADAVGIELPEKFNTFLATDILDDLNFPQVPYNGAEVHGGFLAATTELWPKIEADLKSSPIADCVEFYVTGHSLGAAMALIAGMTHQFTRIVTFGEPRVGRHIDKNGLAASTPHIRYVNGRDPVTAIVPTVPPFSFEHHGEERCISDSKKDDDNRLFDHSIINYAEILGDRVIG</sequence>
<dbReference type="PANTHER" id="PTHR45856">
    <property type="entry name" value="ALPHA/BETA-HYDROLASES SUPERFAMILY PROTEIN"/>
    <property type="match status" value="1"/>
</dbReference>
<dbReference type="AlphaFoldDB" id="A0A0S4LMT3"/>
<dbReference type="Pfam" id="PF01764">
    <property type="entry name" value="Lipase_3"/>
    <property type="match status" value="1"/>
</dbReference>
<organism evidence="2 3">
    <name type="scientific">Candidatus Nitrospira nitrosa</name>
    <dbReference type="NCBI Taxonomy" id="1742972"/>
    <lineage>
        <taxon>Bacteria</taxon>
        <taxon>Pseudomonadati</taxon>
        <taxon>Nitrospirota</taxon>
        <taxon>Nitrospiria</taxon>
        <taxon>Nitrospirales</taxon>
        <taxon>Nitrospiraceae</taxon>
        <taxon>Nitrospira</taxon>
    </lineage>
</organism>
<evidence type="ECO:0000313" key="3">
    <source>
        <dbReference type="Proteomes" id="UP000199032"/>
    </source>
</evidence>
<gene>
    <name evidence="2" type="ORF">COMA1_60109</name>
</gene>
<dbReference type="InterPro" id="IPR051218">
    <property type="entry name" value="Sec_MonoDiacylglyc_Lipase"/>
</dbReference>